<comment type="caution">
    <text evidence="3">The sequence shown here is derived from an EMBL/GenBank/DDBJ whole genome shotgun (WGS) entry which is preliminary data.</text>
</comment>
<sequence>MDGGDDGDDDNGDSSGDDTDDEDEDEEEEGEEEHLAPADSAIVLPTDDLVSPHEGTKPVIPPPSTNTTTTEARITEDTTCLNFTRNHEELKSNTSYPEDIYTSGREIIFKCVKPTSNWIKRVYMLSLRERMEVDLEARLMGGSLVLNRSLDTLYGDYIKLNDLNVPLELWRNQVDDLMPTIKEGFEFVPTNFFPNLPINVMSKTFYNSIMKDKIEFRGRNELGNFANVPVFIGNFYVITDFTFLEDMDPYLDKGIGKVVVGEPFCEVSCVETRRFDEIITIYDEEDSVTYQMVQSNPWFKHLSNEQCNKIPPLLKVSKHDKINDENSKRPRTLGDYSRPIHKGHQNAIELPEGAKVSPLRSDTIWLVQYGYAFQGLMSEDPIQHLKDLLIIIDSIDINGATRDTTRLCLFCFSLRNQAIKWLDCLLAGSISTWDDLTTRFLTQFFPPGRTTKLQKDILMFQQHPDESLYDVWTRFKDLLQRVHHHGGRLRKLSLEEAWKTIEDLAQYEEKEWNEQTFSKKRSHDYIDATLTQELESMDCRLESLMRNKVLLENTRDLGSFREETDKTTDLHQNPFKIMLTERGDDVTSIKRCHHDLRSVGVSIFVTLSEHKRPKGTLKDSMSRD</sequence>
<dbReference type="AlphaFoldDB" id="A0A6L2JED2"/>
<evidence type="ECO:0000256" key="1">
    <source>
        <dbReference type="SAM" id="MobiDB-lite"/>
    </source>
</evidence>
<feature type="compositionally biased region" description="Acidic residues" evidence="1">
    <location>
        <begin position="1"/>
        <end position="32"/>
    </location>
</feature>
<organism evidence="3">
    <name type="scientific">Tanacetum cinerariifolium</name>
    <name type="common">Dalmatian daisy</name>
    <name type="synonym">Chrysanthemum cinerariifolium</name>
    <dbReference type="NCBI Taxonomy" id="118510"/>
    <lineage>
        <taxon>Eukaryota</taxon>
        <taxon>Viridiplantae</taxon>
        <taxon>Streptophyta</taxon>
        <taxon>Embryophyta</taxon>
        <taxon>Tracheophyta</taxon>
        <taxon>Spermatophyta</taxon>
        <taxon>Magnoliopsida</taxon>
        <taxon>eudicotyledons</taxon>
        <taxon>Gunneridae</taxon>
        <taxon>Pentapetalae</taxon>
        <taxon>asterids</taxon>
        <taxon>campanulids</taxon>
        <taxon>Asterales</taxon>
        <taxon>Asteraceae</taxon>
        <taxon>Asteroideae</taxon>
        <taxon>Anthemideae</taxon>
        <taxon>Anthemidinae</taxon>
        <taxon>Tanacetum</taxon>
    </lineage>
</organism>
<dbReference type="InterPro" id="IPR005162">
    <property type="entry name" value="Retrotrans_gag_dom"/>
</dbReference>
<protein>
    <submittedName>
        <fullName evidence="3">Zinc finger, CCHC-type</fullName>
    </submittedName>
</protein>
<dbReference type="PANTHER" id="PTHR33223">
    <property type="entry name" value="CCHC-TYPE DOMAIN-CONTAINING PROTEIN"/>
    <property type="match status" value="1"/>
</dbReference>
<proteinExistence type="predicted"/>
<feature type="region of interest" description="Disordered" evidence="1">
    <location>
        <begin position="1"/>
        <end position="72"/>
    </location>
</feature>
<dbReference type="EMBL" id="BKCJ010000647">
    <property type="protein sequence ID" value="GEU35042.1"/>
    <property type="molecule type" value="Genomic_DNA"/>
</dbReference>
<accession>A0A6L2JED2</accession>
<dbReference type="Pfam" id="PF03732">
    <property type="entry name" value="Retrotrans_gag"/>
    <property type="match status" value="1"/>
</dbReference>
<feature type="domain" description="Retrotransposon gag" evidence="2">
    <location>
        <begin position="409"/>
        <end position="486"/>
    </location>
</feature>
<dbReference type="PANTHER" id="PTHR33223:SF11">
    <property type="entry name" value="ELEMENT PROTEIN, PUTATIVE-RELATED"/>
    <property type="match status" value="1"/>
</dbReference>
<reference evidence="3" key="1">
    <citation type="journal article" date="2019" name="Sci. Rep.">
        <title>Draft genome of Tanacetum cinerariifolium, the natural source of mosquito coil.</title>
        <authorList>
            <person name="Yamashiro T."/>
            <person name="Shiraishi A."/>
            <person name="Satake H."/>
            <person name="Nakayama K."/>
        </authorList>
    </citation>
    <scope>NUCLEOTIDE SEQUENCE</scope>
</reference>
<gene>
    <name evidence="3" type="ORF">Tci_007020</name>
</gene>
<name>A0A6L2JED2_TANCI</name>
<evidence type="ECO:0000259" key="2">
    <source>
        <dbReference type="Pfam" id="PF03732"/>
    </source>
</evidence>
<evidence type="ECO:0000313" key="3">
    <source>
        <dbReference type="EMBL" id="GEU35042.1"/>
    </source>
</evidence>